<keyword evidence="1" id="KW-0812">Transmembrane</keyword>
<dbReference type="AlphaFoldDB" id="A0A183SEZ0"/>
<name>A0A183SEZ0_SCHSO</name>
<organism evidence="5">
    <name type="scientific">Schistocephalus solidus</name>
    <name type="common">Tapeworm</name>
    <dbReference type="NCBI Taxonomy" id="70667"/>
    <lineage>
        <taxon>Eukaryota</taxon>
        <taxon>Metazoa</taxon>
        <taxon>Spiralia</taxon>
        <taxon>Lophotrochozoa</taxon>
        <taxon>Platyhelminthes</taxon>
        <taxon>Cestoda</taxon>
        <taxon>Eucestoda</taxon>
        <taxon>Diphyllobothriidea</taxon>
        <taxon>Diphyllobothriidae</taxon>
        <taxon>Schistocephalus</taxon>
    </lineage>
</organism>
<evidence type="ECO:0000313" key="4">
    <source>
        <dbReference type="Proteomes" id="UP000275846"/>
    </source>
</evidence>
<feature type="signal peptide" evidence="2">
    <location>
        <begin position="1"/>
        <end position="22"/>
    </location>
</feature>
<dbReference type="EMBL" id="UYSU01032335">
    <property type="protein sequence ID" value="VDL89173.1"/>
    <property type="molecule type" value="Genomic_DNA"/>
</dbReference>
<dbReference type="Proteomes" id="UP000275846">
    <property type="component" value="Unassembled WGS sequence"/>
</dbReference>
<reference evidence="3 4" key="2">
    <citation type="submission" date="2018-11" db="EMBL/GenBank/DDBJ databases">
        <authorList>
            <consortium name="Pathogen Informatics"/>
        </authorList>
    </citation>
    <scope>NUCLEOTIDE SEQUENCE [LARGE SCALE GENOMIC DNA]</scope>
    <source>
        <strain evidence="3 4">NST_G2</strain>
    </source>
</reference>
<evidence type="ECO:0000256" key="1">
    <source>
        <dbReference type="SAM" id="Phobius"/>
    </source>
</evidence>
<protein>
    <submittedName>
        <fullName evidence="3 5">Uncharacterized protein</fullName>
    </submittedName>
</protein>
<proteinExistence type="predicted"/>
<dbReference type="STRING" id="70667.A0A183SEZ0"/>
<keyword evidence="4" id="KW-1185">Reference proteome</keyword>
<evidence type="ECO:0000313" key="3">
    <source>
        <dbReference type="EMBL" id="VDL89173.1"/>
    </source>
</evidence>
<keyword evidence="1" id="KW-0472">Membrane</keyword>
<accession>A0A183SEZ0</accession>
<dbReference type="OrthoDB" id="6269454at2759"/>
<feature type="transmembrane region" description="Helical" evidence="1">
    <location>
        <begin position="80"/>
        <end position="98"/>
    </location>
</feature>
<feature type="transmembrane region" description="Helical" evidence="1">
    <location>
        <begin position="46"/>
        <end position="68"/>
    </location>
</feature>
<evidence type="ECO:0000313" key="5">
    <source>
        <dbReference type="WBParaSite" id="SSLN_0000287501-mRNA-1"/>
    </source>
</evidence>
<dbReference type="WBParaSite" id="SSLN_0000287501-mRNA-1">
    <property type="protein sequence ID" value="SSLN_0000287501-mRNA-1"/>
    <property type="gene ID" value="SSLN_0000287501"/>
</dbReference>
<keyword evidence="2" id="KW-0732">Signal</keyword>
<sequence>MRITSAVLFLLLMYIHWTSGLAANTARNREADLGENKHDCRPGWLPLALGCFLLFATWLANCILLGGILQTLTSPHVVPVSYYFVGSQAIAALLHATLNLPPGLVTLLFDFYSSALAVVFSFGDSIKLLGGEHQARGKIITIGDAELTMSISAEQLMSILQQQQAQLGAAHLKLIKSIMQPFRLHFSDPESSGKQSTSADAVAACIIEFIYDPDSGVTFDSWVKRCKDIFRVEFVRYFRREVLTVQYPIPASQTGGEPDRRFI</sequence>
<gene>
    <name evidence="3" type="ORF">SSLN_LOCUS2788</name>
</gene>
<feature type="chain" id="PRO_5043141131" evidence="2">
    <location>
        <begin position="23"/>
        <end position="263"/>
    </location>
</feature>
<keyword evidence="1" id="KW-1133">Transmembrane helix</keyword>
<reference evidence="5" key="1">
    <citation type="submission" date="2016-06" db="UniProtKB">
        <authorList>
            <consortium name="WormBaseParasite"/>
        </authorList>
    </citation>
    <scope>IDENTIFICATION</scope>
</reference>
<feature type="transmembrane region" description="Helical" evidence="1">
    <location>
        <begin position="104"/>
        <end position="123"/>
    </location>
</feature>
<evidence type="ECO:0000256" key="2">
    <source>
        <dbReference type="SAM" id="SignalP"/>
    </source>
</evidence>